<dbReference type="AlphaFoldDB" id="A0A2M7G537"/>
<evidence type="ECO:0000313" key="3">
    <source>
        <dbReference type="Proteomes" id="UP000231019"/>
    </source>
</evidence>
<dbReference type="EMBL" id="PFFQ01000031">
    <property type="protein sequence ID" value="PIW17021.1"/>
    <property type="molecule type" value="Genomic_DNA"/>
</dbReference>
<dbReference type="SMART" id="SM00960">
    <property type="entry name" value="Robl_LC7"/>
    <property type="match status" value="1"/>
</dbReference>
<dbReference type="Gene3D" id="3.30.450.30">
    <property type="entry name" value="Dynein light chain 2a, cytoplasmic"/>
    <property type="match status" value="1"/>
</dbReference>
<dbReference type="Proteomes" id="UP000231019">
    <property type="component" value="Unassembled WGS sequence"/>
</dbReference>
<sequence>MLQAITKILNNLRSVDGVQACVVVDRDGLLIAKEESTEMNNAEELASLFARAIHSFERSTKTGLKGENIQQLIIERQGDEKLIMSVSSLFILAVMARSNINLGLLRIEMKETIRLLTPLLES</sequence>
<name>A0A2M7G537_9BACT</name>
<organism evidence="2 3">
    <name type="scientific">bacterium (Candidatus Blackallbacteria) CG17_big_fil_post_rev_8_21_14_2_50_48_46</name>
    <dbReference type="NCBI Taxonomy" id="2014261"/>
    <lineage>
        <taxon>Bacteria</taxon>
        <taxon>Candidatus Blackallbacteria</taxon>
    </lineage>
</organism>
<gene>
    <name evidence="2" type="ORF">COW36_10285</name>
</gene>
<dbReference type="InterPro" id="IPR004942">
    <property type="entry name" value="Roadblock/LAMTOR2_dom"/>
</dbReference>
<feature type="domain" description="Roadblock/LAMTOR2" evidence="1">
    <location>
        <begin position="5"/>
        <end position="96"/>
    </location>
</feature>
<dbReference type="PANTHER" id="PTHR36222:SF1">
    <property type="entry name" value="SERINE PROTEASE INHIBITOR RV3364C"/>
    <property type="match status" value="1"/>
</dbReference>
<evidence type="ECO:0000259" key="1">
    <source>
        <dbReference type="SMART" id="SM00960"/>
    </source>
</evidence>
<dbReference type="PANTHER" id="PTHR36222">
    <property type="entry name" value="SERINE PROTEASE INHIBITOR RV3364C"/>
    <property type="match status" value="1"/>
</dbReference>
<evidence type="ECO:0000313" key="2">
    <source>
        <dbReference type="EMBL" id="PIW17021.1"/>
    </source>
</evidence>
<proteinExistence type="predicted"/>
<reference evidence="2 3" key="1">
    <citation type="submission" date="2017-09" db="EMBL/GenBank/DDBJ databases">
        <title>Depth-based differentiation of microbial function through sediment-hosted aquifers and enrichment of novel symbionts in the deep terrestrial subsurface.</title>
        <authorList>
            <person name="Probst A.J."/>
            <person name="Ladd B."/>
            <person name="Jarett J.K."/>
            <person name="Geller-Mcgrath D.E."/>
            <person name="Sieber C.M."/>
            <person name="Emerson J.B."/>
            <person name="Anantharaman K."/>
            <person name="Thomas B.C."/>
            <person name="Malmstrom R."/>
            <person name="Stieglmeier M."/>
            <person name="Klingl A."/>
            <person name="Woyke T."/>
            <person name="Ryan C.M."/>
            <person name="Banfield J.F."/>
        </authorList>
    </citation>
    <scope>NUCLEOTIDE SEQUENCE [LARGE SCALE GENOMIC DNA]</scope>
    <source>
        <strain evidence="2">CG17_big_fil_post_rev_8_21_14_2_50_48_46</strain>
    </source>
</reference>
<dbReference type="Pfam" id="PF03259">
    <property type="entry name" value="Robl_LC7"/>
    <property type="match status" value="1"/>
</dbReference>
<protein>
    <recommendedName>
        <fullName evidence="1">Roadblock/LAMTOR2 domain-containing protein</fullName>
    </recommendedName>
</protein>
<accession>A0A2M7G537</accession>
<comment type="caution">
    <text evidence="2">The sequence shown here is derived from an EMBL/GenBank/DDBJ whole genome shotgun (WGS) entry which is preliminary data.</text>
</comment>
<dbReference type="InterPro" id="IPR053141">
    <property type="entry name" value="Mycobact_SerProt_Inhib_Rv3364c"/>
</dbReference>
<dbReference type="SUPFAM" id="SSF103196">
    <property type="entry name" value="Roadblock/LC7 domain"/>
    <property type="match status" value="1"/>
</dbReference>